<keyword evidence="2" id="KW-1185">Reference proteome</keyword>
<dbReference type="SUPFAM" id="SSF56112">
    <property type="entry name" value="Protein kinase-like (PK-like)"/>
    <property type="match status" value="1"/>
</dbReference>
<dbReference type="OrthoDB" id="6120856at2"/>
<proteinExistence type="predicted"/>
<name>R4YMG6_OLEAN</name>
<keyword evidence="1" id="KW-0808">Transferase</keyword>
<dbReference type="HOGENOM" id="CLU_1188977_0_0_6"/>
<dbReference type="InterPro" id="IPR011009">
    <property type="entry name" value="Kinase-like_dom_sf"/>
</dbReference>
<dbReference type="AlphaFoldDB" id="R4YMG6"/>
<dbReference type="KEGG" id="oai:OLEAN_C01020"/>
<sequence length="233" mass="26882">MIKLSTFHLSNKRTQLFLTTRSKLKLNENLVDDILVDHTPSLVGIFNESKFIIKFIRARSWHEYLKLLWNHSRITKEVKGSSLLAKLGLKVPTIHEVGYGIVPSANHEFLGYYVMENLIQSGFQELSKLIKEDTLNEALRGAIMKSIYDGLKAMRDNHIVFSDFHLDNVFANNRGEIVWIDAGVTTYRSFNTKKFTKKHNHSINRYIDYSYSGQQLLLPSEKTMFSALLLSIK</sequence>
<gene>
    <name evidence="1" type="ORF">OLEAN_C01020</name>
</gene>
<protein>
    <submittedName>
        <fullName evidence="1">Protein kinase</fullName>
    </submittedName>
</protein>
<dbReference type="STRING" id="698738.OLEAN_C01020"/>
<dbReference type="Gene3D" id="1.10.510.10">
    <property type="entry name" value="Transferase(Phosphotransferase) domain 1"/>
    <property type="match status" value="1"/>
</dbReference>
<keyword evidence="1" id="KW-0418">Kinase</keyword>
<dbReference type="EMBL" id="FO203512">
    <property type="protein sequence ID" value="CCK74278.1"/>
    <property type="molecule type" value="Genomic_DNA"/>
</dbReference>
<accession>R4YMG6</accession>
<evidence type="ECO:0000313" key="2">
    <source>
        <dbReference type="Proteomes" id="UP000032749"/>
    </source>
</evidence>
<dbReference type="GO" id="GO:0016301">
    <property type="term" value="F:kinase activity"/>
    <property type="evidence" value="ECO:0007669"/>
    <property type="project" value="UniProtKB-KW"/>
</dbReference>
<evidence type="ECO:0000313" key="1">
    <source>
        <dbReference type="EMBL" id="CCK74278.1"/>
    </source>
</evidence>
<organism evidence="1 2">
    <name type="scientific">Oleispira antarctica RB-8</name>
    <dbReference type="NCBI Taxonomy" id="698738"/>
    <lineage>
        <taxon>Bacteria</taxon>
        <taxon>Pseudomonadati</taxon>
        <taxon>Pseudomonadota</taxon>
        <taxon>Gammaproteobacteria</taxon>
        <taxon>Oceanospirillales</taxon>
        <taxon>Oceanospirillaceae</taxon>
        <taxon>Oleispira</taxon>
    </lineage>
</organism>
<dbReference type="Proteomes" id="UP000032749">
    <property type="component" value="Chromosome"/>
</dbReference>
<reference evidence="1 2" key="1">
    <citation type="journal article" date="2013" name="Nat. Commun.">
        <title>Genome sequence and functional genomic analysis of the oil-degrading bacterium Oleispira antarctica.</title>
        <authorList>
            <person name="Kube M."/>
            <person name="Chernikova T.N."/>
            <person name="Al-Ramahi Y."/>
            <person name="Beloqui A."/>
            <person name="Lopez-Cortez N."/>
            <person name="Guazzaroni M.E."/>
            <person name="Heipieper H.J."/>
            <person name="Klages S."/>
            <person name="Kotsyurbenko O.R."/>
            <person name="Langer I."/>
            <person name="Nechitaylo T.Y."/>
            <person name="Lunsdorf H."/>
            <person name="Fernandez M."/>
            <person name="Juarez S."/>
            <person name="Ciordia S."/>
            <person name="Singer A."/>
            <person name="Kagan O."/>
            <person name="Egorova O."/>
            <person name="Petit P.A."/>
            <person name="Stogios P."/>
            <person name="Kim Y."/>
            <person name="Tchigvintsev A."/>
            <person name="Flick R."/>
            <person name="Denaro R."/>
            <person name="Genovese M."/>
            <person name="Albar J.P."/>
            <person name="Reva O.N."/>
            <person name="Martinez-Gomariz M."/>
            <person name="Tran H."/>
            <person name="Ferrer M."/>
            <person name="Savchenko A."/>
            <person name="Yakunin A.F."/>
            <person name="Yakimov M.M."/>
            <person name="Golyshina O.V."/>
            <person name="Reinhardt R."/>
            <person name="Golyshin P.N."/>
        </authorList>
    </citation>
    <scope>NUCLEOTIDE SEQUENCE [LARGE SCALE GENOMIC DNA]</scope>
</reference>